<keyword evidence="3" id="KW-1185">Reference proteome</keyword>
<keyword evidence="1" id="KW-1133">Transmembrane helix</keyword>
<evidence type="ECO:0000313" key="2">
    <source>
        <dbReference type="EMBL" id="RIV91164.1"/>
    </source>
</evidence>
<dbReference type="OrthoDB" id="1442233at2"/>
<feature type="transmembrane region" description="Helical" evidence="1">
    <location>
        <begin position="46"/>
        <end position="65"/>
    </location>
</feature>
<feature type="transmembrane region" description="Helical" evidence="1">
    <location>
        <begin position="114"/>
        <end position="142"/>
    </location>
</feature>
<proteinExistence type="predicted"/>
<dbReference type="Proteomes" id="UP000265366">
    <property type="component" value="Unassembled WGS sequence"/>
</dbReference>
<dbReference type="Pfam" id="PF20358">
    <property type="entry name" value="DUF6653"/>
    <property type="match status" value="1"/>
</dbReference>
<reference evidence="2 3" key="1">
    <citation type="submission" date="2018-08" db="EMBL/GenBank/DDBJ databases">
        <title>Erythrobacter zhengii sp.nov., a bacterium isolated from deep-sea sediment.</title>
        <authorList>
            <person name="Fang C."/>
            <person name="Wu Y.-H."/>
            <person name="Sun C."/>
            <person name="Wang H."/>
            <person name="Cheng H."/>
            <person name="Meng F.-X."/>
            <person name="Wang C.-S."/>
            <person name="Xu X.-W."/>
        </authorList>
    </citation>
    <scope>NUCLEOTIDE SEQUENCE [LARGE SCALE GENOMIC DNA]</scope>
    <source>
        <strain evidence="2 3">CCTCC AB 2015396</strain>
    </source>
</reference>
<dbReference type="RefSeq" id="WP_119591733.1">
    <property type="nucleotide sequence ID" value="NZ_QXFM01000026.1"/>
</dbReference>
<keyword evidence="1" id="KW-0812">Transmembrane</keyword>
<sequence>MSLDQRIATAFGLDEAGWARHANPWSGWSRALTGLPVIVLAALSRIWLGWWALGVAALAAGWLWLNPHLFRAPANDRAWMTRGVLGERLWVERKARPLPETQTSLPNVLNAVSALGFVAMAYGLVAFDYLAVGLGGAVSWLAKMAFIDRTRAIYDAAVRRDPSLAYKASE</sequence>
<evidence type="ECO:0000313" key="3">
    <source>
        <dbReference type="Proteomes" id="UP000265366"/>
    </source>
</evidence>
<dbReference type="InterPro" id="IPR046595">
    <property type="entry name" value="DUF6653"/>
</dbReference>
<keyword evidence="1" id="KW-0472">Membrane</keyword>
<dbReference type="AlphaFoldDB" id="A0A3A1PCA5"/>
<accession>A0A3A1PCA5</accession>
<evidence type="ECO:0000256" key="1">
    <source>
        <dbReference type="SAM" id="Phobius"/>
    </source>
</evidence>
<name>A0A3A1PCA5_9SPHN</name>
<comment type="caution">
    <text evidence="2">The sequence shown here is derived from an EMBL/GenBank/DDBJ whole genome shotgun (WGS) entry which is preliminary data.</text>
</comment>
<protein>
    <submittedName>
        <fullName evidence="2">Uncharacterized protein</fullName>
    </submittedName>
</protein>
<dbReference type="EMBL" id="QXFM01000026">
    <property type="protein sequence ID" value="RIV91164.1"/>
    <property type="molecule type" value="Genomic_DNA"/>
</dbReference>
<organism evidence="2 3">
    <name type="scientific">Aurantiacibacter xanthus</name>
    <dbReference type="NCBI Taxonomy" id="1784712"/>
    <lineage>
        <taxon>Bacteria</taxon>
        <taxon>Pseudomonadati</taxon>
        <taxon>Pseudomonadota</taxon>
        <taxon>Alphaproteobacteria</taxon>
        <taxon>Sphingomonadales</taxon>
        <taxon>Erythrobacteraceae</taxon>
        <taxon>Aurantiacibacter</taxon>
    </lineage>
</organism>
<gene>
    <name evidence="2" type="ORF">D2V17_03415</name>
</gene>